<dbReference type="Proteomes" id="UP000589620">
    <property type="component" value="Unassembled WGS sequence"/>
</dbReference>
<keyword evidence="4" id="KW-0472">Membrane</keyword>
<organism evidence="6 7">
    <name type="scientific">Leifsonia soli</name>
    <dbReference type="NCBI Taxonomy" id="582665"/>
    <lineage>
        <taxon>Bacteria</taxon>
        <taxon>Bacillati</taxon>
        <taxon>Actinomycetota</taxon>
        <taxon>Actinomycetes</taxon>
        <taxon>Micrococcales</taxon>
        <taxon>Microbacteriaceae</taxon>
        <taxon>Leifsonia</taxon>
    </lineage>
</organism>
<keyword evidence="2" id="KW-0732">Signal</keyword>
<evidence type="ECO:0000256" key="3">
    <source>
        <dbReference type="ARBA" id="ARBA00022801"/>
    </source>
</evidence>
<sequence length="524" mass="55854">MTTRAGRAPERDQAARRRTARTALVAVAAVVALTLSGCVTWFLPAKTVTTSTPAPDAVSAELQPYYSQVLHWTDCSGGKQCATAKAPLDWDHPGKGDVELALIRQQAKGTKQGSLLTNPGGPGASGFDFVKDSVDFVADRTLQEHFDIVGFDPRGVGRSTAVKCYDAEQMDQYLYGITPGERGSDQWIAENTTIAKDFGEACKKNTGAPLPKVDTVSAARDLDLLRATLGDTKLNYLGYSYGTYLGAVYAGLYPGKTGRLVLDGALDPAATNFDVTEVQAKGFESALRAYLTDCLTRKDCPFSGTVDEAMGTVGQLLAAVEKSPIRNSDGRELGANTLVTAIITPLYDATAWSYLDKLFESVMKGSASVAFSLADTYNNRQADGTYSDNSTEAFVAINCLDYTYDADPALMRQQAAELAKAAPVIGPYMAYGDIGCANWPYKATGQRGPISADGSAPILVVGTTNDPATPYVWAKNLASELQNGHLLTYKGEGHTAYNKSNSCVNDTVDEYLVKGTVPAEGKTC</sequence>
<dbReference type="GO" id="GO:0016787">
    <property type="term" value="F:hydrolase activity"/>
    <property type="evidence" value="ECO:0007669"/>
    <property type="project" value="UniProtKB-KW"/>
</dbReference>
<dbReference type="Pfam" id="PF08386">
    <property type="entry name" value="Abhydrolase_4"/>
    <property type="match status" value="1"/>
</dbReference>
<protein>
    <submittedName>
        <fullName evidence="6">Pimeloyl-ACP methyl ester carboxylesterase</fullName>
    </submittedName>
</protein>
<keyword evidence="4" id="KW-1133">Transmembrane helix</keyword>
<comment type="caution">
    <text evidence="6">The sequence shown here is derived from an EMBL/GenBank/DDBJ whole genome shotgun (WGS) entry which is preliminary data.</text>
</comment>
<evidence type="ECO:0000256" key="4">
    <source>
        <dbReference type="SAM" id="Phobius"/>
    </source>
</evidence>
<keyword evidence="4" id="KW-0812">Transmembrane</keyword>
<dbReference type="AlphaFoldDB" id="A0A852SVD9"/>
<accession>A0A852SVD9</accession>
<name>A0A852SVD9_9MICO</name>
<dbReference type="InterPro" id="IPR013595">
    <property type="entry name" value="Pept_S33_TAP-like_C"/>
</dbReference>
<dbReference type="EMBL" id="JACCBJ010000001">
    <property type="protein sequence ID" value="NYD72530.1"/>
    <property type="molecule type" value="Genomic_DNA"/>
</dbReference>
<dbReference type="InterPro" id="IPR029058">
    <property type="entry name" value="AB_hydrolase_fold"/>
</dbReference>
<evidence type="ECO:0000259" key="5">
    <source>
        <dbReference type="Pfam" id="PF08386"/>
    </source>
</evidence>
<dbReference type="Gene3D" id="3.40.50.1820">
    <property type="entry name" value="alpha/beta hydrolase"/>
    <property type="match status" value="1"/>
</dbReference>
<dbReference type="PANTHER" id="PTHR43248">
    <property type="entry name" value="2-SUCCINYL-6-HYDROXY-2,4-CYCLOHEXADIENE-1-CARBOXYLATE SYNTHASE"/>
    <property type="match status" value="1"/>
</dbReference>
<gene>
    <name evidence="6" type="ORF">BJ963_000049</name>
</gene>
<keyword evidence="7" id="KW-1185">Reference proteome</keyword>
<dbReference type="PANTHER" id="PTHR43248:SF29">
    <property type="entry name" value="TRIPEPTIDYL AMINOPEPTIDASE"/>
    <property type="match status" value="1"/>
</dbReference>
<feature type="transmembrane region" description="Helical" evidence="4">
    <location>
        <begin position="21"/>
        <end position="43"/>
    </location>
</feature>
<dbReference type="RefSeq" id="WP_179453771.1">
    <property type="nucleotide sequence ID" value="NZ_BAAAPX010000001.1"/>
</dbReference>
<dbReference type="SUPFAM" id="SSF53474">
    <property type="entry name" value="alpha/beta-Hydrolases"/>
    <property type="match status" value="1"/>
</dbReference>
<dbReference type="InterPro" id="IPR051601">
    <property type="entry name" value="Serine_prot/Carboxylest_S33"/>
</dbReference>
<evidence type="ECO:0000256" key="2">
    <source>
        <dbReference type="ARBA" id="ARBA00022729"/>
    </source>
</evidence>
<keyword evidence="3" id="KW-0378">Hydrolase</keyword>
<evidence type="ECO:0000313" key="7">
    <source>
        <dbReference type="Proteomes" id="UP000589620"/>
    </source>
</evidence>
<proteinExistence type="inferred from homology"/>
<evidence type="ECO:0000256" key="1">
    <source>
        <dbReference type="ARBA" id="ARBA00010088"/>
    </source>
</evidence>
<feature type="domain" description="Peptidase S33 tripeptidyl aminopeptidase-like C-terminal" evidence="5">
    <location>
        <begin position="422"/>
        <end position="524"/>
    </location>
</feature>
<reference evidence="6 7" key="1">
    <citation type="submission" date="2020-07" db="EMBL/GenBank/DDBJ databases">
        <title>Sequencing the genomes of 1000 actinobacteria strains.</title>
        <authorList>
            <person name="Klenk H.-P."/>
        </authorList>
    </citation>
    <scope>NUCLEOTIDE SEQUENCE [LARGE SCALE GENOMIC DNA]</scope>
    <source>
        <strain evidence="6 7">DSM 23871</strain>
    </source>
</reference>
<evidence type="ECO:0000313" key="6">
    <source>
        <dbReference type="EMBL" id="NYD72530.1"/>
    </source>
</evidence>
<comment type="similarity">
    <text evidence="1">Belongs to the peptidase S33 family.</text>
</comment>